<dbReference type="SMART" id="SM00369">
    <property type="entry name" value="LRR_TYP"/>
    <property type="match status" value="15"/>
</dbReference>
<evidence type="ECO:0000256" key="9">
    <source>
        <dbReference type="SAM" id="MobiDB-lite"/>
    </source>
</evidence>
<feature type="transmembrane region" description="Helical" evidence="10">
    <location>
        <begin position="595"/>
        <end position="617"/>
    </location>
</feature>
<dbReference type="InterPro" id="IPR032675">
    <property type="entry name" value="LRR_dom_sf"/>
</dbReference>
<dbReference type="PROSITE" id="PS51450">
    <property type="entry name" value="LRR"/>
    <property type="match status" value="4"/>
</dbReference>
<dbReference type="SUPFAM" id="SSF52058">
    <property type="entry name" value="L domain-like"/>
    <property type="match status" value="2"/>
</dbReference>
<dbReference type="SMART" id="SM00082">
    <property type="entry name" value="LRRCT"/>
    <property type="match status" value="1"/>
</dbReference>
<evidence type="ECO:0000256" key="5">
    <source>
        <dbReference type="ARBA" id="ARBA00022729"/>
    </source>
</evidence>
<dbReference type="STRING" id="139723.A0A182MMX2"/>
<feature type="domain" description="LRRCT" evidence="11">
    <location>
        <begin position="530"/>
        <end position="588"/>
    </location>
</feature>
<feature type="compositionally biased region" description="Basic residues" evidence="9">
    <location>
        <begin position="826"/>
        <end position="839"/>
    </location>
</feature>
<feature type="region of interest" description="Disordered" evidence="9">
    <location>
        <begin position="646"/>
        <end position="717"/>
    </location>
</feature>
<proteinExistence type="predicted"/>
<dbReference type="FunFam" id="3.80.10.10:FF:001438">
    <property type="entry name" value="Uncharacterized protein"/>
    <property type="match status" value="1"/>
</dbReference>
<name>A0A182MMX2_9DIPT</name>
<dbReference type="PANTHER" id="PTHR24366:SF168">
    <property type="entry name" value="GH22922P-RELATED"/>
    <property type="match status" value="1"/>
</dbReference>
<feature type="compositionally biased region" description="Pro residues" evidence="9">
    <location>
        <begin position="694"/>
        <end position="703"/>
    </location>
</feature>
<dbReference type="SMART" id="SM00365">
    <property type="entry name" value="LRR_SD22"/>
    <property type="match status" value="7"/>
</dbReference>
<feature type="compositionally biased region" description="Gly residues" evidence="9">
    <location>
        <begin position="705"/>
        <end position="714"/>
    </location>
</feature>
<feature type="compositionally biased region" description="Acidic residues" evidence="9">
    <location>
        <begin position="896"/>
        <end position="910"/>
    </location>
</feature>
<evidence type="ECO:0000256" key="3">
    <source>
        <dbReference type="ARBA" id="ARBA00022614"/>
    </source>
</evidence>
<reference evidence="13" key="1">
    <citation type="submission" date="2013-09" db="EMBL/GenBank/DDBJ databases">
        <title>The Genome Sequence of Anopheles culicifacies species A.</title>
        <authorList>
            <consortium name="The Broad Institute Genomics Platform"/>
            <person name="Neafsey D.E."/>
            <person name="Besansky N."/>
            <person name="Howell P."/>
            <person name="Walton C."/>
            <person name="Young S.K."/>
            <person name="Zeng Q."/>
            <person name="Gargeya S."/>
            <person name="Fitzgerald M."/>
            <person name="Haas B."/>
            <person name="Abouelleil A."/>
            <person name="Allen A.W."/>
            <person name="Alvarado L."/>
            <person name="Arachchi H.M."/>
            <person name="Berlin A.M."/>
            <person name="Chapman S.B."/>
            <person name="Gainer-Dewar J."/>
            <person name="Goldberg J."/>
            <person name="Griggs A."/>
            <person name="Gujja S."/>
            <person name="Hansen M."/>
            <person name="Howarth C."/>
            <person name="Imamovic A."/>
            <person name="Ireland A."/>
            <person name="Larimer J."/>
            <person name="McCowan C."/>
            <person name="Murphy C."/>
            <person name="Pearson M."/>
            <person name="Poon T.W."/>
            <person name="Priest M."/>
            <person name="Roberts A."/>
            <person name="Saif S."/>
            <person name="Shea T."/>
            <person name="Sisk P."/>
            <person name="Sykes S."/>
            <person name="Wortman J."/>
            <person name="Nusbaum C."/>
            <person name="Birren B."/>
        </authorList>
    </citation>
    <scope>NUCLEOTIDE SEQUENCE [LARGE SCALE GENOMIC DNA]</scope>
    <source>
        <strain evidence="13">A-37</strain>
    </source>
</reference>
<keyword evidence="7 10" id="KW-1133">Transmembrane helix</keyword>
<evidence type="ECO:0000256" key="10">
    <source>
        <dbReference type="SAM" id="Phobius"/>
    </source>
</evidence>
<organism evidence="12 13">
    <name type="scientific">Anopheles culicifacies</name>
    <dbReference type="NCBI Taxonomy" id="139723"/>
    <lineage>
        <taxon>Eukaryota</taxon>
        <taxon>Metazoa</taxon>
        <taxon>Ecdysozoa</taxon>
        <taxon>Arthropoda</taxon>
        <taxon>Hexapoda</taxon>
        <taxon>Insecta</taxon>
        <taxon>Pterygota</taxon>
        <taxon>Neoptera</taxon>
        <taxon>Endopterygota</taxon>
        <taxon>Diptera</taxon>
        <taxon>Nematocera</taxon>
        <taxon>Culicoidea</taxon>
        <taxon>Culicidae</taxon>
        <taxon>Anophelinae</taxon>
        <taxon>Anopheles</taxon>
        <taxon>culicifacies species complex</taxon>
    </lineage>
</organism>
<dbReference type="GO" id="GO:0005886">
    <property type="term" value="C:plasma membrane"/>
    <property type="evidence" value="ECO:0007669"/>
    <property type="project" value="UniProtKB-SubCell"/>
</dbReference>
<evidence type="ECO:0000313" key="13">
    <source>
        <dbReference type="Proteomes" id="UP000075883"/>
    </source>
</evidence>
<dbReference type="Gene3D" id="3.80.10.10">
    <property type="entry name" value="Ribonuclease Inhibitor"/>
    <property type="match status" value="3"/>
</dbReference>
<evidence type="ECO:0000259" key="11">
    <source>
        <dbReference type="SMART" id="SM00082"/>
    </source>
</evidence>
<sequence>MAAQVISRKISRGPARNMMVTVSVGIAVAIVMVATVVVFPVEAAGLTNCPPGCQCDDDTLVVTCGEGQLDVLPIVLNPSIQRLVIKNNKIKTIDSSMQFYADLTFLDLSYNHLFNMPPRTFAYQRKLTELHLNHNKVGSITNKTFVGLVALTVLNLRGNFLDELPEGVFSGVPKLEELNLGQNRIAKIDPKAFVGLNNLRVLYLDDNTISTRLVIKNNKIKTIDSSMQFYADLTFLDLSYNHLFNMPPRTFAYQRKLTELHLNHNKVGSITNKTFVGLVALTVLNLRGNFLDELPEGVFSGVPKLEELNLGQNRIAKIDPKAFVGLNNLRVLYLDDNTISTVPSLALHPLRALGELYIGLNSFAAIPKEAFAMLTGLSRLDLEGAALLNVTRDSFRGLERLRTLDLSDNRLSRIPTAELAVLERLEELALGQNDFESVPASAFAGLSNLRLLDISGSLKLTRIESGAFSHNTNLEEIVIASNKALTDIQEGALSGLPHLRRIVLKDNALTTLTDGMLSWNELVELDLSENPIMCDCQILWLRNLLVSRSNLTTAGQSGPPQIPVVCAAPDRLRDQALQSLSPELLGCTHSDRQQQAIICVVLVSAAAVLTALALVIYKCRRRIQEVVKGSWGSNGIGRKEREYQKTFSEEDYSARHPHPGPPGGGLAIHPTTLNNYQINNHHHHSHGIRHIPLEAPPPPPRRGGPPAGNGGVSVGGQQTSATSFLQLSQDHLTAGQHQPHQQTAIQPGMKLFPNYTPPIPPHHHNGNGGMGDGSSPANHHYHQITYQTQTLAPLRLNQDHFLPHGSKTNTVSASAGVNQPRLHSKYQTHHHHLHHHHQHGTMQPGGNVSPGPPTTATIAMHQSYSPDAQLHHHHHPHHHHTAHQQQHYHHHRDDMSDREDDEDDTLDVNDGEGSGQSDATSPPQMPLPIGGAHQSWGLVHHRSVRNYRNSESRAHDLTLTGGSRPQPSDDVTLGLGLGRVLQQLAIRAMPERTTLLEGVHPTGREKPDRLH</sequence>
<keyword evidence="2" id="KW-1003">Cell membrane</keyword>
<dbReference type="SMART" id="SM00364">
    <property type="entry name" value="LRR_BAC"/>
    <property type="match status" value="5"/>
</dbReference>
<dbReference type="AlphaFoldDB" id="A0A182MMX2"/>
<evidence type="ECO:0000256" key="7">
    <source>
        <dbReference type="ARBA" id="ARBA00022989"/>
    </source>
</evidence>
<keyword evidence="3" id="KW-0433">Leucine-rich repeat</keyword>
<dbReference type="FunFam" id="3.80.10.10:FF:000611">
    <property type="entry name" value="Capricious, isoform E"/>
    <property type="match status" value="1"/>
</dbReference>
<evidence type="ECO:0000256" key="4">
    <source>
        <dbReference type="ARBA" id="ARBA00022692"/>
    </source>
</evidence>
<keyword evidence="4 10" id="KW-0812">Transmembrane</keyword>
<dbReference type="Proteomes" id="UP000075883">
    <property type="component" value="Unassembled WGS sequence"/>
</dbReference>
<evidence type="ECO:0000256" key="6">
    <source>
        <dbReference type="ARBA" id="ARBA00022737"/>
    </source>
</evidence>
<accession>A0A182MMX2</accession>
<feature type="compositionally biased region" description="Polar residues" evidence="9">
    <location>
        <begin position="854"/>
        <end position="866"/>
    </location>
</feature>
<dbReference type="EMBL" id="AXCM01009166">
    <property type="status" value="NOT_ANNOTATED_CDS"/>
    <property type="molecule type" value="Genomic_DNA"/>
</dbReference>
<keyword evidence="8 10" id="KW-0472">Membrane</keyword>
<keyword evidence="6" id="KW-0677">Repeat</keyword>
<keyword evidence="5" id="KW-0732">Signal</keyword>
<dbReference type="InterPro" id="IPR000483">
    <property type="entry name" value="Cys-rich_flank_reg_C"/>
</dbReference>
<dbReference type="VEuPathDB" id="VectorBase:ACUA022106"/>
<keyword evidence="13" id="KW-1185">Reference proteome</keyword>
<dbReference type="EnsemblMetazoa" id="ACUA022106-RA">
    <property type="protein sequence ID" value="ACUA022106-PA"/>
    <property type="gene ID" value="ACUA022106"/>
</dbReference>
<feature type="compositionally biased region" description="Basic residues" evidence="9">
    <location>
        <begin position="871"/>
        <end position="890"/>
    </location>
</feature>
<dbReference type="PANTHER" id="PTHR24366">
    <property type="entry name" value="IG(IMMUNOGLOBULIN) AND LRR(LEUCINE RICH REPEAT) DOMAINS"/>
    <property type="match status" value="1"/>
</dbReference>
<dbReference type="EMBL" id="AXCM01009167">
    <property type="status" value="NOT_ANNOTATED_CDS"/>
    <property type="molecule type" value="Genomic_DNA"/>
</dbReference>
<evidence type="ECO:0000256" key="8">
    <source>
        <dbReference type="ARBA" id="ARBA00023136"/>
    </source>
</evidence>
<dbReference type="Pfam" id="PF13516">
    <property type="entry name" value="LRR_6"/>
    <property type="match status" value="2"/>
</dbReference>
<feature type="compositionally biased region" description="Basic residues" evidence="9">
    <location>
        <begin position="680"/>
        <end position="689"/>
    </location>
</feature>
<comment type="subcellular location">
    <subcellularLocation>
        <location evidence="1">Cell membrane</location>
    </subcellularLocation>
</comment>
<evidence type="ECO:0000256" key="2">
    <source>
        <dbReference type="ARBA" id="ARBA00022475"/>
    </source>
</evidence>
<protein>
    <recommendedName>
        <fullName evidence="11">LRRCT domain-containing protein</fullName>
    </recommendedName>
</protein>
<reference evidence="12" key="2">
    <citation type="submission" date="2020-05" db="UniProtKB">
        <authorList>
            <consortium name="EnsemblMetazoa"/>
        </authorList>
    </citation>
    <scope>IDENTIFICATION</scope>
    <source>
        <strain evidence="12">A-37</strain>
    </source>
</reference>
<evidence type="ECO:0000256" key="1">
    <source>
        <dbReference type="ARBA" id="ARBA00004236"/>
    </source>
</evidence>
<dbReference type="Pfam" id="PF13855">
    <property type="entry name" value="LRR_8"/>
    <property type="match status" value="4"/>
</dbReference>
<evidence type="ECO:0000313" key="12">
    <source>
        <dbReference type="EnsemblMetazoa" id="ACUA022106-PA"/>
    </source>
</evidence>
<dbReference type="InterPro" id="IPR001611">
    <property type="entry name" value="Leu-rich_rpt"/>
</dbReference>
<feature type="region of interest" description="Disordered" evidence="9">
    <location>
        <begin position="826"/>
        <end position="933"/>
    </location>
</feature>
<dbReference type="InterPro" id="IPR003591">
    <property type="entry name" value="Leu-rich_rpt_typical-subtyp"/>
</dbReference>